<protein>
    <recommendedName>
        <fullName evidence="6">Phytase</fullName>
    </recommendedName>
</protein>
<dbReference type="PANTHER" id="PTHR20963:SF24">
    <property type="entry name" value="3-PHYTASE B"/>
    <property type="match status" value="1"/>
</dbReference>
<proteinExistence type="predicted"/>
<keyword evidence="3" id="KW-0812">Transmembrane</keyword>
<dbReference type="Proteomes" id="UP000092666">
    <property type="component" value="Unassembled WGS sequence"/>
</dbReference>
<dbReference type="STRING" id="1296120.A0A1B9GYN4"/>
<feature type="region of interest" description="Disordered" evidence="2">
    <location>
        <begin position="470"/>
        <end position="497"/>
    </location>
</feature>
<reference evidence="5" key="2">
    <citation type="submission" date="2013-12" db="EMBL/GenBank/DDBJ databases">
        <title>Evolution of pathogenesis and genome organization in the Tremellales.</title>
        <authorList>
            <person name="Cuomo C."/>
            <person name="Litvintseva A."/>
            <person name="Heitman J."/>
            <person name="Chen Y."/>
            <person name="Sun S."/>
            <person name="Springer D."/>
            <person name="Dromer F."/>
            <person name="Young S."/>
            <person name="Zeng Q."/>
            <person name="Chapman S."/>
            <person name="Gujja S."/>
            <person name="Saif S."/>
            <person name="Birren B."/>
        </authorList>
    </citation>
    <scope>NUCLEOTIDE SEQUENCE [LARGE SCALE GENOMIC DNA]</scope>
    <source>
        <strain evidence="5">BCC8398</strain>
    </source>
</reference>
<dbReference type="InterPro" id="IPR000560">
    <property type="entry name" value="His_Pase_clade-2"/>
</dbReference>
<gene>
    <name evidence="4" type="ORF">I316_01984</name>
</gene>
<evidence type="ECO:0000256" key="3">
    <source>
        <dbReference type="SAM" id="Phobius"/>
    </source>
</evidence>
<dbReference type="PANTHER" id="PTHR20963">
    <property type="entry name" value="MULTIPLE INOSITOL POLYPHOSPHATE PHOSPHATASE-RELATED"/>
    <property type="match status" value="1"/>
</dbReference>
<dbReference type="PROSITE" id="PS00778">
    <property type="entry name" value="HIS_ACID_PHOSPHAT_2"/>
    <property type="match status" value="1"/>
</dbReference>
<feature type="transmembrane region" description="Helical" evidence="3">
    <location>
        <begin position="47"/>
        <end position="69"/>
    </location>
</feature>
<evidence type="ECO:0000256" key="1">
    <source>
        <dbReference type="ARBA" id="ARBA00022801"/>
    </source>
</evidence>
<dbReference type="CDD" id="cd07061">
    <property type="entry name" value="HP_HAP_like"/>
    <property type="match status" value="1"/>
</dbReference>
<dbReference type="AlphaFoldDB" id="A0A1B9GYN4"/>
<accession>A0A1B9GYN4</accession>
<dbReference type="Pfam" id="PF00328">
    <property type="entry name" value="His_Phos_2"/>
    <property type="match status" value="1"/>
</dbReference>
<sequence length="581" mass="65250">MSSAAAAPLPTVNTPLLRPAIQVHSQSQTRLSHRARRRDHRRSKRTFLANILPASIALILLLAFAFIAYDVSSLGDCVTPLCRALGGDKGLEDIWWRNQGPYAPFRSLGKFGAQKGLPRGCEVDQVTVLHRHTARYPTSSAGQCILRSLSKLKHREVRLPRGPHELAFLAKTDLDLRDWEFDGLMDQGRKQAWVSGRKIREIYAKFLRSAKVFTRSSGGGRVVETSGYWLEGFNGQRFKLKDKKRLPLVDVVIPEGETANNTLSVHTCPAFNALDPTPGNVHRATLSQQLQPTITRLNEALRPQPPLEVDDLLCLADMCGYDSQASGQDWNGWSKWCGVFTPQEWEILGYGKDLSRWYDVGQGGRYGPTMGAGYVNELIARLTDSEVVDTTITNRTINADENLFPRGGKRLFVDFGHDNEMLEVLAAMGVKHQRRDLPSDHVPTKRTFIVSEIVPFGGKITFERVACDTGNWEPDPEVPEGDHDNHDQPYEDRDHRNRGRYATLVGVSDGGRGRDGKKDYVRILVNDKVELVDHEACRYSGLIEHGLCEMEAFVDSQRFATTDVDWNICYEHEKEGREGSD</sequence>
<keyword evidence="3" id="KW-0472">Membrane</keyword>
<evidence type="ECO:0000313" key="5">
    <source>
        <dbReference type="Proteomes" id="UP000092666"/>
    </source>
</evidence>
<reference evidence="4 5" key="1">
    <citation type="submission" date="2013-07" db="EMBL/GenBank/DDBJ databases">
        <title>The Genome Sequence of Cryptococcus heveanensis BCC8398.</title>
        <authorList>
            <consortium name="The Broad Institute Genome Sequencing Platform"/>
            <person name="Cuomo C."/>
            <person name="Litvintseva A."/>
            <person name="Chen Y."/>
            <person name="Heitman J."/>
            <person name="Sun S."/>
            <person name="Springer D."/>
            <person name="Dromer F."/>
            <person name="Young S.K."/>
            <person name="Zeng Q."/>
            <person name="Gargeya S."/>
            <person name="Fitzgerald M."/>
            <person name="Abouelleil A."/>
            <person name="Alvarado L."/>
            <person name="Berlin A.M."/>
            <person name="Chapman S.B."/>
            <person name="Dewar J."/>
            <person name="Goldberg J."/>
            <person name="Griggs A."/>
            <person name="Gujja S."/>
            <person name="Hansen M."/>
            <person name="Howarth C."/>
            <person name="Imamovic A."/>
            <person name="Larimer J."/>
            <person name="McCowan C."/>
            <person name="Murphy C."/>
            <person name="Pearson M."/>
            <person name="Priest M."/>
            <person name="Roberts A."/>
            <person name="Saif S."/>
            <person name="Shea T."/>
            <person name="Sykes S."/>
            <person name="Wortman J."/>
            <person name="Nusbaum C."/>
            <person name="Birren B."/>
        </authorList>
    </citation>
    <scope>NUCLEOTIDE SEQUENCE [LARGE SCALE GENOMIC DNA]</scope>
    <source>
        <strain evidence="4 5">BCC8398</strain>
    </source>
</reference>
<dbReference type="GO" id="GO:0003993">
    <property type="term" value="F:acid phosphatase activity"/>
    <property type="evidence" value="ECO:0007669"/>
    <property type="project" value="TreeGrafter"/>
</dbReference>
<dbReference type="InterPro" id="IPR029033">
    <property type="entry name" value="His_PPase_superfam"/>
</dbReference>
<dbReference type="OrthoDB" id="6509975at2759"/>
<evidence type="ECO:0000256" key="2">
    <source>
        <dbReference type="SAM" id="MobiDB-lite"/>
    </source>
</evidence>
<evidence type="ECO:0000313" key="4">
    <source>
        <dbReference type="EMBL" id="OCF36112.1"/>
    </source>
</evidence>
<keyword evidence="3" id="KW-1133">Transmembrane helix</keyword>
<dbReference type="SUPFAM" id="SSF53254">
    <property type="entry name" value="Phosphoglycerate mutase-like"/>
    <property type="match status" value="1"/>
</dbReference>
<keyword evidence="5" id="KW-1185">Reference proteome</keyword>
<feature type="compositionally biased region" description="Basic and acidic residues" evidence="2">
    <location>
        <begin position="480"/>
        <end position="495"/>
    </location>
</feature>
<keyword evidence="1" id="KW-0378">Hydrolase</keyword>
<dbReference type="Gene3D" id="3.40.50.1240">
    <property type="entry name" value="Phosphoglycerate mutase-like"/>
    <property type="match status" value="1"/>
</dbReference>
<organism evidence="4 5">
    <name type="scientific">Kwoniella heveanensis BCC8398</name>
    <dbReference type="NCBI Taxonomy" id="1296120"/>
    <lineage>
        <taxon>Eukaryota</taxon>
        <taxon>Fungi</taxon>
        <taxon>Dikarya</taxon>
        <taxon>Basidiomycota</taxon>
        <taxon>Agaricomycotina</taxon>
        <taxon>Tremellomycetes</taxon>
        <taxon>Tremellales</taxon>
        <taxon>Cryptococcaceae</taxon>
        <taxon>Kwoniella</taxon>
    </lineage>
</organism>
<evidence type="ECO:0008006" key="6">
    <source>
        <dbReference type="Google" id="ProtNLM"/>
    </source>
</evidence>
<dbReference type="InterPro" id="IPR033379">
    <property type="entry name" value="Acid_Pase_AS"/>
</dbReference>
<dbReference type="EMBL" id="KI669496">
    <property type="protein sequence ID" value="OCF36112.1"/>
    <property type="molecule type" value="Genomic_DNA"/>
</dbReference>
<name>A0A1B9GYN4_9TREE</name>